<evidence type="ECO:0000313" key="3">
    <source>
        <dbReference type="Proteomes" id="UP000008022"/>
    </source>
</evidence>
<evidence type="ECO:0000313" key="2">
    <source>
        <dbReference type="EnsemblPlants" id="ORUFI01G07210.2"/>
    </source>
</evidence>
<dbReference type="EnsemblPlants" id="ORUFI01G07210.2">
    <property type="protein sequence ID" value="ORUFI01G07210.2"/>
    <property type="gene ID" value="ORUFI01G07210"/>
</dbReference>
<keyword evidence="3" id="KW-1185">Reference proteome</keyword>
<dbReference type="AlphaFoldDB" id="A0A0E0MSU5"/>
<evidence type="ECO:0000256" key="1">
    <source>
        <dbReference type="SAM" id="MobiDB-lite"/>
    </source>
</evidence>
<reference evidence="2" key="2">
    <citation type="submission" date="2015-06" db="UniProtKB">
        <authorList>
            <consortium name="EnsemblPlants"/>
        </authorList>
    </citation>
    <scope>IDENTIFICATION</scope>
</reference>
<name>A0A0E0MSU5_ORYRU</name>
<reference evidence="3" key="1">
    <citation type="submission" date="2013-06" db="EMBL/GenBank/DDBJ databases">
        <authorList>
            <person name="Zhao Q."/>
        </authorList>
    </citation>
    <scope>NUCLEOTIDE SEQUENCE</scope>
    <source>
        <strain evidence="3">cv. W1943</strain>
    </source>
</reference>
<feature type="region of interest" description="Disordered" evidence="1">
    <location>
        <begin position="62"/>
        <end position="84"/>
    </location>
</feature>
<accession>A0A0E0MSU5</accession>
<proteinExistence type="predicted"/>
<dbReference type="Proteomes" id="UP000008022">
    <property type="component" value="Unassembled WGS sequence"/>
</dbReference>
<organism evidence="2 3">
    <name type="scientific">Oryza rufipogon</name>
    <name type="common">Brownbeard rice</name>
    <name type="synonym">Asian wild rice</name>
    <dbReference type="NCBI Taxonomy" id="4529"/>
    <lineage>
        <taxon>Eukaryota</taxon>
        <taxon>Viridiplantae</taxon>
        <taxon>Streptophyta</taxon>
        <taxon>Embryophyta</taxon>
        <taxon>Tracheophyta</taxon>
        <taxon>Spermatophyta</taxon>
        <taxon>Magnoliopsida</taxon>
        <taxon>Liliopsida</taxon>
        <taxon>Poales</taxon>
        <taxon>Poaceae</taxon>
        <taxon>BOP clade</taxon>
        <taxon>Oryzoideae</taxon>
        <taxon>Oryzeae</taxon>
        <taxon>Oryzinae</taxon>
        <taxon>Oryza</taxon>
    </lineage>
</organism>
<protein>
    <submittedName>
        <fullName evidence="2">Uncharacterized protein</fullName>
    </submittedName>
</protein>
<sequence>MEIGALDLSIKESSILGDARCFYGSQVANHTMFDYDNLKLSKLVFAIFVLLTPYLDNYQDNGEHDKERSNSYKHRNQSWTGTQSIRADPILPAGSWHQVAGLCEGHSCNRLAGSVGRPDKAAIRMLKNQVQMVDRFAECPGLSKQQVWRVRPAVVRKKMRRKLTGAMAMPALGSTDT</sequence>
<dbReference type="Gramene" id="ORUFI01G07210.2">
    <property type="protein sequence ID" value="ORUFI01G07210.2"/>
    <property type="gene ID" value="ORUFI01G07210"/>
</dbReference>